<keyword evidence="3" id="KW-1185">Reference proteome</keyword>
<protein>
    <recommendedName>
        <fullName evidence="1">DUF1508 domain-containing protein</fullName>
    </recommendedName>
</protein>
<feature type="domain" description="DUF1508" evidence="1">
    <location>
        <begin position="64"/>
        <end position="108"/>
    </location>
</feature>
<gene>
    <name evidence="2" type="ORF">DDR33_11090</name>
</gene>
<dbReference type="AlphaFoldDB" id="A0A2U2PGQ0"/>
<evidence type="ECO:0000259" key="1">
    <source>
        <dbReference type="Pfam" id="PF07411"/>
    </source>
</evidence>
<dbReference type="InterPro" id="IPR051141">
    <property type="entry name" value="UPF0339_domain"/>
</dbReference>
<name>A0A2U2PGQ0_9SPHI</name>
<sequence length="111" mass="12893">MSMFKIFKSAINNHYYFYLKVAGNKVILSSEGYTCKYSCMEAINSIKAEASLDHRYERRNQNFDHYSFNLKTSRSEIICSSENYKTSERREYDIALVKTAAPQAAVLDYTV</sequence>
<dbReference type="Proteomes" id="UP000245647">
    <property type="component" value="Unassembled WGS sequence"/>
</dbReference>
<dbReference type="InterPro" id="IPR036913">
    <property type="entry name" value="YegP-like_sf"/>
</dbReference>
<dbReference type="EMBL" id="QEAS01000008">
    <property type="protein sequence ID" value="PWG80571.1"/>
    <property type="molecule type" value="Genomic_DNA"/>
</dbReference>
<dbReference type="SUPFAM" id="SSF160113">
    <property type="entry name" value="YegP-like"/>
    <property type="match status" value="2"/>
</dbReference>
<organism evidence="2 3">
    <name type="scientific">Pararcticibacter amylolyticus</name>
    <dbReference type="NCBI Taxonomy" id="2173175"/>
    <lineage>
        <taxon>Bacteria</taxon>
        <taxon>Pseudomonadati</taxon>
        <taxon>Bacteroidota</taxon>
        <taxon>Sphingobacteriia</taxon>
        <taxon>Sphingobacteriales</taxon>
        <taxon>Sphingobacteriaceae</taxon>
        <taxon>Pararcticibacter</taxon>
    </lineage>
</organism>
<dbReference type="OrthoDB" id="9802792at2"/>
<dbReference type="Gene3D" id="2.30.29.80">
    <property type="match status" value="1"/>
</dbReference>
<feature type="domain" description="DUF1508" evidence="1">
    <location>
        <begin position="12"/>
        <end position="57"/>
    </location>
</feature>
<dbReference type="RefSeq" id="WP_109415858.1">
    <property type="nucleotide sequence ID" value="NZ_QEAS01000008.1"/>
</dbReference>
<dbReference type="Pfam" id="PF07411">
    <property type="entry name" value="DUF1508"/>
    <property type="match status" value="2"/>
</dbReference>
<dbReference type="PANTHER" id="PTHR40606:SF1">
    <property type="entry name" value="UPF0339 PROTEIN YEGP"/>
    <property type="match status" value="1"/>
</dbReference>
<evidence type="ECO:0000313" key="3">
    <source>
        <dbReference type="Proteomes" id="UP000245647"/>
    </source>
</evidence>
<reference evidence="2 3" key="1">
    <citation type="submission" date="2018-04" db="EMBL/GenBank/DDBJ databases">
        <title>Pedobacter chongqingensis sp. nov., isolated from a rottenly hemp rope.</title>
        <authorList>
            <person name="Cai Y."/>
        </authorList>
    </citation>
    <scope>NUCLEOTIDE SEQUENCE [LARGE SCALE GENOMIC DNA]</scope>
    <source>
        <strain evidence="2 3">FJ4-8</strain>
    </source>
</reference>
<dbReference type="PANTHER" id="PTHR40606">
    <property type="match status" value="1"/>
</dbReference>
<accession>A0A2U2PGQ0</accession>
<proteinExistence type="predicted"/>
<comment type="caution">
    <text evidence="2">The sequence shown here is derived from an EMBL/GenBank/DDBJ whole genome shotgun (WGS) entry which is preliminary data.</text>
</comment>
<dbReference type="InterPro" id="IPR010879">
    <property type="entry name" value="DUF1508"/>
</dbReference>
<evidence type="ECO:0000313" key="2">
    <source>
        <dbReference type="EMBL" id="PWG80571.1"/>
    </source>
</evidence>